<reference evidence="13 14" key="1">
    <citation type="submission" date="2015-04" db="EMBL/GenBank/DDBJ databases">
        <title>Complete Genome Sequence of Brevibacterium flavum ATCC 15168.</title>
        <authorList>
            <person name="Ahn J."/>
            <person name="Park G."/>
            <person name="Jeon W."/>
            <person name="Jang Y."/>
            <person name="Jang M."/>
            <person name="Lee H."/>
            <person name="Lee H."/>
        </authorList>
    </citation>
    <scope>NUCLEOTIDE SEQUENCE [LARGE SCALE GENOMIC DNA]</scope>
    <source>
        <strain evidence="13 14">ATCC 15168</strain>
    </source>
</reference>
<keyword evidence="9 10" id="KW-0413">Isomerase</keyword>
<dbReference type="Proteomes" id="UP000034037">
    <property type="component" value="Chromosome"/>
</dbReference>
<feature type="compositionally biased region" description="Polar residues" evidence="11">
    <location>
        <begin position="137"/>
        <end position="150"/>
    </location>
</feature>
<dbReference type="Pfam" id="PF01370">
    <property type="entry name" value="Epimerase"/>
    <property type="match status" value="1"/>
</dbReference>
<keyword evidence="10" id="KW-0119">Carbohydrate metabolism</keyword>
<dbReference type="GO" id="GO:0006012">
    <property type="term" value="P:galactose metabolic process"/>
    <property type="evidence" value="ECO:0007669"/>
    <property type="project" value="UniProtKB-UniPathway"/>
</dbReference>
<comment type="catalytic activity">
    <reaction evidence="1 10">
        <text>UDP-alpha-D-glucose = UDP-alpha-D-galactose</text>
        <dbReference type="Rhea" id="RHEA:22168"/>
        <dbReference type="ChEBI" id="CHEBI:58885"/>
        <dbReference type="ChEBI" id="CHEBI:66914"/>
        <dbReference type="EC" id="5.1.3.2"/>
    </reaction>
</comment>
<feature type="region of interest" description="Disordered" evidence="11">
    <location>
        <begin position="135"/>
        <end position="154"/>
    </location>
</feature>
<comment type="cofactor">
    <cofactor evidence="2 10">
        <name>NAD(+)</name>
        <dbReference type="ChEBI" id="CHEBI:57540"/>
    </cofactor>
</comment>
<evidence type="ECO:0000259" key="12">
    <source>
        <dbReference type="Pfam" id="PF01370"/>
    </source>
</evidence>
<keyword evidence="7 10" id="KW-0520">NAD</keyword>
<gene>
    <name evidence="13" type="ORF">YH66_03100</name>
</gene>
<dbReference type="Gene3D" id="3.90.25.10">
    <property type="entry name" value="UDP-galactose 4-epimerase, domain 1"/>
    <property type="match status" value="1"/>
</dbReference>
<dbReference type="NCBIfam" id="TIGR01179">
    <property type="entry name" value="galE"/>
    <property type="match status" value="1"/>
</dbReference>
<dbReference type="InterPro" id="IPR001509">
    <property type="entry name" value="Epimerase_deHydtase"/>
</dbReference>
<dbReference type="PATRIC" id="fig|92706.3.peg.640"/>
<evidence type="ECO:0000313" key="14">
    <source>
        <dbReference type="Proteomes" id="UP000034037"/>
    </source>
</evidence>
<dbReference type="AlphaFoldDB" id="A0A0F6SQQ3"/>
<name>A0A0F6SQQ3_9CORY</name>
<protein>
    <recommendedName>
        <fullName evidence="6 10">UDP-glucose 4-epimerase</fullName>
        <ecNumber evidence="5 10">5.1.3.2</ecNumber>
    </recommendedName>
</protein>
<evidence type="ECO:0000256" key="10">
    <source>
        <dbReference type="RuleBase" id="RU366046"/>
    </source>
</evidence>
<dbReference type="EMBL" id="CP011309">
    <property type="protein sequence ID" value="AKF26609.1"/>
    <property type="molecule type" value="Genomic_DNA"/>
</dbReference>
<dbReference type="EC" id="5.1.3.2" evidence="5 10"/>
<dbReference type="GO" id="GO:0005829">
    <property type="term" value="C:cytosol"/>
    <property type="evidence" value="ECO:0007669"/>
    <property type="project" value="TreeGrafter"/>
</dbReference>
<dbReference type="GO" id="GO:0003978">
    <property type="term" value="F:UDP-glucose 4-epimerase activity"/>
    <property type="evidence" value="ECO:0007669"/>
    <property type="project" value="UniProtKB-UniRule"/>
</dbReference>
<dbReference type="HOGENOM" id="CLU_007383_1_10_11"/>
<comment type="similarity">
    <text evidence="4 10">Belongs to the NAD(P)-dependent epimerase/dehydratase family.</text>
</comment>
<keyword evidence="14" id="KW-1185">Reference proteome</keyword>
<dbReference type="InterPro" id="IPR036291">
    <property type="entry name" value="NAD(P)-bd_dom_sf"/>
</dbReference>
<dbReference type="InterPro" id="IPR005886">
    <property type="entry name" value="UDP_G4E"/>
</dbReference>
<sequence>MDLVKGPVLVTGGTGFIGSHTVVELLNAGKQVVVIDDLSNSTIDVLASIEEITGSKPPLEIGDIRDRAFVDSVLAQYQPSAAIHFAAKKAVGESVEQPTMYLNINIGGTATLLDALHHAGVRDIVFSSSCSVHGETTHSPLNEDSPTQPANPYAFTKRTGEKMLSQLVEADESWSAISLRYFNPIGAHPSGKLGESGLGRPRNIMPWLLDVAAGRKQSLEVFGDDWPTPDGTCIRDYLHVVDVARVHVRALEHFKTGQAEVFNIGTGVGTSVLELLNTMEEASGREIPYEISARRSGDVSALVADAQRVATQWGWVPEFSVFQMCADAWRFDQKK</sequence>
<proteinExistence type="inferred from homology"/>
<evidence type="ECO:0000256" key="3">
    <source>
        <dbReference type="ARBA" id="ARBA00004947"/>
    </source>
</evidence>
<comment type="subunit">
    <text evidence="10">Homodimer.</text>
</comment>
<comment type="pathway">
    <text evidence="3 10">Carbohydrate metabolism; galactose metabolism.</text>
</comment>
<evidence type="ECO:0000256" key="1">
    <source>
        <dbReference type="ARBA" id="ARBA00000083"/>
    </source>
</evidence>
<dbReference type="RefSeq" id="WP_003860630.1">
    <property type="nucleotide sequence ID" value="NZ_CP011309.1"/>
</dbReference>
<keyword evidence="8" id="KW-0299">Galactose metabolism</keyword>
<dbReference type="PANTHER" id="PTHR43725:SF47">
    <property type="entry name" value="UDP-GLUCOSE 4-EPIMERASE"/>
    <property type="match status" value="1"/>
</dbReference>
<evidence type="ECO:0000256" key="9">
    <source>
        <dbReference type="ARBA" id="ARBA00023235"/>
    </source>
</evidence>
<evidence type="ECO:0000256" key="4">
    <source>
        <dbReference type="ARBA" id="ARBA00007637"/>
    </source>
</evidence>
<organism evidence="13 14">
    <name type="scientific">[Brevibacterium] flavum</name>
    <dbReference type="NCBI Taxonomy" id="92706"/>
    <lineage>
        <taxon>Bacteria</taxon>
        <taxon>Bacillati</taxon>
        <taxon>Actinomycetota</taxon>
        <taxon>Actinomycetes</taxon>
        <taxon>Mycobacteriales</taxon>
        <taxon>Corynebacteriaceae</taxon>
        <taxon>Corynebacterium</taxon>
    </lineage>
</organism>
<evidence type="ECO:0000256" key="5">
    <source>
        <dbReference type="ARBA" id="ARBA00013189"/>
    </source>
</evidence>
<evidence type="ECO:0000256" key="7">
    <source>
        <dbReference type="ARBA" id="ARBA00023027"/>
    </source>
</evidence>
<accession>A0A0F6SQQ3</accession>
<evidence type="ECO:0000256" key="6">
    <source>
        <dbReference type="ARBA" id="ARBA00018569"/>
    </source>
</evidence>
<evidence type="ECO:0000256" key="11">
    <source>
        <dbReference type="SAM" id="MobiDB-lite"/>
    </source>
</evidence>
<dbReference type="Gene3D" id="3.40.50.720">
    <property type="entry name" value="NAD(P)-binding Rossmann-like Domain"/>
    <property type="match status" value="1"/>
</dbReference>
<dbReference type="PANTHER" id="PTHR43725">
    <property type="entry name" value="UDP-GLUCOSE 4-EPIMERASE"/>
    <property type="match status" value="1"/>
</dbReference>
<dbReference type="UniPathway" id="UPA00214"/>
<dbReference type="CDD" id="cd05247">
    <property type="entry name" value="UDP_G4E_1_SDR_e"/>
    <property type="match status" value="1"/>
</dbReference>
<evidence type="ECO:0000313" key="13">
    <source>
        <dbReference type="EMBL" id="AKF26609.1"/>
    </source>
</evidence>
<dbReference type="SUPFAM" id="SSF51735">
    <property type="entry name" value="NAD(P)-binding Rossmann-fold domains"/>
    <property type="match status" value="1"/>
</dbReference>
<evidence type="ECO:0000256" key="8">
    <source>
        <dbReference type="ARBA" id="ARBA00023144"/>
    </source>
</evidence>
<evidence type="ECO:0000256" key="2">
    <source>
        <dbReference type="ARBA" id="ARBA00001911"/>
    </source>
</evidence>
<feature type="domain" description="NAD-dependent epimerase/dehydratase" evidence="12">
    <location>
        <begin position="8"/>
        <end position="265"/>
    </location>
</feature>